<organism evidence="1 2">
    <name type="scientific">Lamprobacter modestohalophilus</name>
    <dbReference type="NCBI Taxonomy" id="1064514"/>
    <lineage>
        <taxon>Bacteria</taxon>
        <taxon>Pseudomonadati</taxon>
        <taxon>Pseudomonadota</taxon>
        <taxon>Gammaproteobacteria</taxon>
        <taxon>Chromatiales</taxon>
        <taxon>Chromatiaceae</taxon>
        <taxon>Lamprobacter</taxon>
    </lineage>
</organism>
<dbReference type="RefSeq" id="WP_200237610.1">
    <property type="nucleotide sequence ID" value="NZ_NRRY01000002.1"/>
</dbReference>
<dbReference type="EMBL" id="NRRY01000002">
    <property type="protein sequence ID" value="MBK1617221.1"/>
    <property type="molecule type" value="Genomic_DNA"/>
</dbReference>
<keyword evidence="2" id="KW-1185">Reference proteome</keyword>
<comment type="caution">
    <text evidence="1">The sequence shown here is derived from an EMBL/GenBank/DDBJ whole genome shotgun (WGS) entry which is preliminary data.</text>
</comment>
<proteinExistence type="predicted"/>
<evidence type="ECO:0000313" key="2">
    <source>
        <dbReference type="Proteomes" id="UP001138768"/>
    </source>
</evidence>
<gene>
    <name evidence="1" type="ORF">CKO42_01895</name>
</gene>
<dbReference type="Proteomes" id="UP001138768">
    <property type="component" value="Unassembled WGS sequence"/>
</dbReference>
<accession>A0A9X1B319</accession>
<evidence type="ECO:0000313" key="1">
    <source>
        <dbReference type="EMBL" id="MBK1617221.1"/>
    </source>
</evidence>
<reference evidence="1 2" key="1">
    <citation type="journal article" date="2020" name="Microorganisms">
        <title>Osmotic Adaptation and Compatible Solute Biosynthesis of Phototrophic Bacteria as Revealed from Genome Analyses.</title>
        <authorList>
            <person name="Imhoff J.F."/>
            <person name="Rahn T."/>
            <person name="Kunzel S."/>
            <person name="Keller A."/>
            <person name="Neulinger S.C."/>
        </authorList>
    </citation>
    <scope>NUCLEOTIDE SEQUENCE [LARGE SCALE GENOMIC DNA]</scope>
    <source>
        <strain evidence="1 2">DSM 25653</strain>
    </source>
</reference>
<dbReference type="AlphaFoldDB" id="A0A9X1B319"/>
<sequence length="158" mass="17677">MTSIQTTDFDVGADPDWDSPLNFKLTPELIVHALMETASAVHTGWESCVDEDAILSQIAAMDDAGDKSIRLVEQEMLDEQDQTASWHDWTLEVRVGAVLTVGHWQVRSTAPPLDWEWTAAAAESAFERACVLLGRRVRRGLVVEEPMRPELPPRSSRH</sequence>
<protein>
    <submittedName>
        <fullName evidence="1">Uncharacterized protein</fullName>
    </submittedName>
</protein>
<name>A0A9X1B319_9GAMM</name>